<sequence>MSSLKDTELLDRLKRLEDKCFNRRAKKRPRVVRPLSSSSESENEEYSGPTISPSLRDEPSTHSRWHLENFTEPAERNLNLESSSERQSEIVVPIDQDVDPDDEILFCLGKDPKNTSAVEHALHPELAARWNIWLSEGIPEESKKELIGKYSVKGNCKLSSPKLNAELETHLAESAKRRDVHFVDTQNLIGKAMAALGSAITILFKNKEEGVDRLQLLETLCDTGKLMAEVHHNQSLARRAFISPGLERNIKPILERNKIDDFLFGSNLSQKVDEAKAIQKNSLLFINNKKNPQQRISKNLNWKSPPVRRNNQSRDSQVGFKTQTYKNNASFPYPSRTKTMPYPKSNHVRYQVEKRTHRQYRR</sequence>
<evidence type="ECO:0000313" key="3">
    <source>
        <dbReference type="Proteomes" id="UP000327044"/>
    </source>
</evidence>
<feature type="region of interest" description="Disordered" evidence="1">
    <location>
        <begin position="27"/>
        <end position="62"/>
    </location>
</feature>
<comment type="caution">
    <text evidence="2">The sequence shown here is derived from an EMBL/GenBank/DDBJ whole genome shotgun (WGS) entry which is preliminary data.</text>
</comment>
<evidence type="ECO:0000313" key="2">
    <source>
        <dbReference type="EMBL" id="KAB0794473.1"/>
    </source>
</evidence>
<evidence type="ECO:0000256" key="1">
    <source>
        <dbReference type="SAM" id="MobiDB-lite"/>
    </source>
</evidence>
<feature type="region of interest" description="Disordered" evidence="1">
    <location>
        <begin position="298"/>
        <end position="347"/>
    </location>
</feature>
<feature type="compositionally biased region" description="Polar residues" evidence="1">
    <location>
        <begin position="309"/>
        <end position="330"/>
    </location>
</feature>
<name>A0A5N4AAX8_PHOPY</name>
<protein>
    <submittedName>
        <fullName evidence="2">Uncharacterized protein</fullName>
    </submittedName>
</protein>
<dbReference type="PANTHER" id="PTHR34239:SF2">
    <property type="entry name" value="TRANSPOSABLE ELEMENT P TRANSPOSASE_THAP9 CONSERVED DOMAIN-CONTAINING PROTEIN"/>
    <property type="match status" value="1"/>
</dbReference>
<dbReference type="OrthoDB" id="6744247at2759"/>
<organism evidence="2 3">
    <name type="scientific">Photinus pyralis</name>
    <name type="common">Common eastern firefly</name>
    <name type="synonym">Lampyris pyralis</name>
    <dbReference type="NCBI Taxonomy" id="7054"/>
    <lineage>
        <taxon>Eukaryota</taxon>
        <taxon>Metazoa</taxon>
        <taxon>Ecdysozoa</taxon>
        <taxon>Arthropoda</taxon>
        <taxon>Hexapoda</taxon>
        <taxon>Insecta</taxon>
        <taxon>Pterygota</taxon>
        <taxon>Neoptera</taxon>
        <taxon>Endopterygota</taxon>
        <taxon>Coleoptera</taxon>
        <taxon>Polyphaga</taxon>
        <taxon>Elateriformia</taxon>
        <taxon>Elateroidea</taxon>
        <taxon>Lampyridae</taxon>
        <taxon>Lampyrinae</taxon>
        <taxon>Photinus</taxon>
    </lineage>
</organism>
<reference evidence="2 3" key="1">
    <citation type="journal article" date="2018" name="Elife">
        <title>Firefly genomes illuminate parallel origins of bioluminescence in beetles.</title>
        <authorList>
            <person name="Fallon T.R."/>
            <person name="Lower S.E."/>
            <person name="Chang C.H."/>
            <person name="Bessho-Uehara M."/>
            <person name="Martin G.J."/>
            <person name="Bewick A.J."/>
            <person name="Behringer M."/>
            <person name="Debat H.J."/>
            <person name="Wong I."/>
            <person name="Day J.C."/>
            <person name="Suvorov A."/>
            <person name="Silva C.J."/>
            <person name="Stanger-Hall K.F."/>
            <person name="Hall D.W."/>
            <person name="Schmitz R.J."/>
            <person name="Nelson D.R."/>
            <person name="Lewis S.M."/>
            <person name="Shigenobu S."/>
            <person name="Bybee S.M."/>
            <person name="Larracuente A.M."/>
            <person name="Oba Y."/>
            <person name="Weng J.K."/>
        </authorList>
    </citation>
    <scope>NUCLEOTIDE SEQUENCE [LARGE SCALE GENOMIC DNA]</scope>
    <source>
        <strain evidence="2">1611_PpyrPB1</strain>
        <tissue evidence="2">Whole body</tissue>
    </source>
</reference>
<dbReference type="PANTHER" id="PTHR34239">
    <property type="entry name" value="APPLE DOMAIN-CONTAINING PROTEIN"/>
    <property type="match status" value="1"/>
</dbReference>
<proteinExistence type="predicted"/>
<dbReference type="InParanoid" id="A0A5N4AAX8"/>
<dbReference type="EMBL" id="VVIM01000008">
    <property type="protein sequence ID" value="KAB0794473.1"/>
    <property type="molecule type" value="Genomic_DNA"/>
</dbReference>
<gene>
    <name evidence="2" type="ORF">PPYR_11312</name>
</gene>
<keyword evidence="3" id="KW-1185">Reference proteome</keyword>
<dbReference type="AlphaFoldDB" id="A0A5N4AAX8"/>
<accession>A0A5N4AAX8</accession>
<dbReference type="Proteomes" id="UP000327044">
    <property type="component" value="Unassembled WGS sequence"/>
</dbReference>